<dbReference type="Pfam" id="PF02698">
    <property type="entry name" value="DUF218"/>
    <property type="match status" value="1"/>
</dbReference>
<dbReference type="GO" id="GO:0043164">
    <property type="term" value="P:Gram-negative-bacterium-type cell wall biogenesis"/>
    <property type="evidence" value="ECO:0007669"/>
    <property type="project" value="TreeGrafter"/>
</dbReference>
<feature type="domain" description="DUF218" evidence="1">
    <location>
        <begin position="159"/>
        <end position="276"/>
    </location>
</feature>
<dbReference type="EMBL" id="PYMC01000002">
    <property type="protein sequence ID" value="PSW06665.1"/>
    <property type="molecule type" value="Genomic_DNA"/>
</dbReference>
<dbReference type="RefSeq" id="WP_107282029.1">
    <property type="nucleotide sequence ID" value="NZ_PYMC01000002.1"/>
</dbReference>
<comment type="caution">
    <text evidence="2">The sequence shown here is derived from an EMBL/GenBank/DDBJ whole genome shotgun (WGS) entry which is preliminary data.</text>
</comment>
<dbReference type="Gene3D" id="1.25.40.10">
    <property type="entry name" value="Tetratricopeptide repeat domain"/>
    <property type="match status" value="1"/>
</dbReference>
<gene>
    <name evidence="2" type="ORF">C9I89_03785</name>
</gene>
<dbReference type="InterPro" id="IPR014729">
    <property type="entry name" value="Rossmann-like_a/b/a_fold"/>
</dbReference>
<dbReference type="PANTHER" id="PTHR30336:SF4">
    <property type="entry name" value="ENVELOPE BIOGENESIS FACTOR ELYC"/>
    <property type="match status" value="1"/>
</dbReference>
<evidence type="ECO:0000259" key="1">
    <source>
        <dbReference type="Pfam" id="PF02698"/>
    </source>
</evidence>
<dbReference type="PANTHER" id="PTHR30336">
    <property type="entry name" value="INNER MEMBRANE PROTEIN, PROBABLE PERMEASE"/>
    <property type="match status" value="1"/>
</dbReference>
<evidence type="ECO:0000313" key="3">
    <source>
        <dbReference type="Proteomes" id="UP000240904"/>
    </source>
</evidence>
<sequence>MIQLLHNALTAFNCPNRDSYPLQGRYVGNLEAVEYYLAQAIDLEPKQQKLQITLANMQTFRGDIELALHTYQHALSSATSVSEKTLALIYLSVWHSHQGNLFESQQYLEQLVTADKPLADKVACLSRKIEGIVSTPVHYCPAELRENELPAEDKHFNHAIITLGFKLNDDGSMAPQLLQRLSLTVDLSKRYPHSVIIVTGGLEQAGITESQAMKAWLVEQGISANRVIEEDQATNTIDNARFSLALLERHHIHRATLVSASIHVHRSQVLFDTLQWREKHSTIHFTHCAVEDGLFSVIRPTGKVKRDCYIDALRCFGLPAFNCSPLIQL</sequence>
<organism evidence="2 3">
    <name type="scientific">Photobacterium lipolyticum</name>
    <dbReference type="NCBI Taxonomy" id="266810"/>
    <lineage>
        <taxon>Bacteria</taxon>
        <taxon>Pseudomonadati</taxon>
        <taxon>Pseudomonadota</taxon>
        <taxon>Gammaproteobacteria</taxon>
        <taxon>Vibrionales</taxon>
        <taxon>Vibrionaceae</taxon>
        <taxon>Photobacterium</taxon>
    </lineage>
</organism>
<dbReference type="GO" id="GO:0000270">
    <property type="term" value="P:peptidoglycan metabolic process"/>
    <property type="evidence" value="ECO:0007669"/>
    <property type="project" value="TreeGrafter"/>
</dbReference>
<evidence type="ECO:0000313" key="2">
    <source>
        <dbReference type="EMBL" id="PSW06665.1"/>
    </source>
</evidence>
<name>A0A2T3N2Z8_9GAMM</name>
<dbReference type="Proteomes" id="UP000240904">
    <property type="component" value="Unassembled WGS sequence"/>
</dbReference>
<dbReference type="SUPFAM" id="SSF48452">
    <property type="entry name" value="TPR-like"/>
    <property type="match status" value="1"/>
</dbReference>
<dbReference type="InterPro" id="IPR003848">
    <property type="entry name" value="DUF218"/>
</dbReference>
<reference evidence="2 3" key="1">
    <citation type="submission" date="2018-03" db="EMBL/GenBank/DDBJ databases">
        <title>Whole genome sequencing of Histamine producing bacteria.</title>
        <authorList>
            <person name="Butler K."/>
        </authorList>
    </citation>
    <scope>NUCLEOTIDE SEQUENCE [LARGE SCALE GENOMIC DNA]</scope>
    <source>
        <strain evidence="2 3">DSM 16190</strain>
    </source>
</reference>
<protein>
    <recommendedName>
        <fullName evidence="1">DUF218 domain-containing protein</fullName>
    </recommendedName>
</protein>
<dbReference type="CDD" id="cd06259">
    <property type="entry name" value="YdcF-like"/>
    <property type="match status" value="1"/>
</dbReference>
<keyword evidence="3" id="KW-1185">Reference proteome</keyword>
<dbReference type="OrthoDB" id="3289889at2"/>
<dbReference type="InterPro" id="IPR011990">
    <property type="entry name" value="TPR-like_helical_dom_sf"/>
</dbReference>
<dbReference type="AlphaFoldDB" id="A0A2T3N2Z8"/>
<dbReference type="GO" id="GO:0005886">
    <property type="term" value="C:plasma membrane"/>
    <property type="evidence" value="ECO:0007669"/>
    <property type="project" value="TreeGrafter"/>
</dbReference>
<dbReference type="Gene3D" id="3.40.50.620">
    <property type="entry name" value="HUPs"/>
    <property type="match status" value="1"/>
</dbReference>
<proteinExistence type="predicted"/>
<dbReference type="InterPro" id="IPR051599">
    <property type="entry name" value="Cell_Envelope_Assoc"/>
</dbReference>
<accession>A0A2T3N2Z8</accession>